<organism>
    <name type="scientific">Ixodes scapularis</name>
    <name type="common">Black-legged tick</name>
    <name type="synonym">Deer tick</name>
    <dbReference type="NCBI Taxonomy" id="6945"/>
    <lineage>
        <taxon>Eukaryota</taxon>
        <taxon>Metazoa</taxon>
        <taxon>Ecdysozoa</taxon>
        <taxon>Arthropoda</taxon>
        <taxon>Chelicerata</taxon>
        <taxon>Arachnida</taxon>
        <taxon>Acari</taxon>
        <taxon>Parasitiformes</taxon>
        <taxon>Ixodida</taxon>
        <taxon>Ixodoidea</taxon>
        <taxon>Ixodidae</taxon>
        <taxon>Ixodinae</taxon>
        <taxon>Ixodes</taxon>
    </lineage>
</organism>
<reference evidence="2" key="2">
    <citation type="submission" date="2020-05" db="UniProtKB">
        <authorList>
            <consortium name="EnsemblMetazoa"/>
        </authorList>
    </citation>
    <scope>IDENTIFICATION</scope>
    <source>
        <strain evidence="2">wikel</strain>
    </source>
</reference>
<dbReference type="EnsemblMetazoa" id="ISCW003912-RA">
    <property type="protein sequence ID" value="ISCW003912-PA"/>
    <property type="gene ID" value="ISCW003912"/>
</dbReference>
<evidence type="ECO:0000313" key="2">
    <source>
        <dbReference type="EnsemblMetazoa" id="ISCW003912-PA"/>
    </source>
</evidence>
<sequence>MVSSSAVFRYGKGRRTTLLLETAVSGFRIFVLSGDRCETLCSQVWKTSFLSPWRLCQRVAT</sequence>
<dbReference type="HOGENOM" id="CLU_2925164_0_0_1"/>
<dbReference type="PaxDb" id="6945-B7PJR9"/>
<accession>B7PJR9</accession>
<dbReference type="VEuPathDB" id="VectorBase:ISCW003912"/>
<protein>
    <submittedName>
        <fullName evidence="1 2">Uncharacterized protein</fullName>
    </submittedName>
</protein>
<keyword evidence="3" id="KW-1185">Reference proteome</keyword>
<name>B7PJR9_IXOSC</name>
<reference evidence="1 3" key="1">
    <citation type="submission" date="2008-03" db="EMBL/GenBank/DDBJ databases">
        <title>Annotation of Ixodes scapularis.</title>
        <authorList>
            <consortium name="Ixodes scapularis Genome Project Consortium"/>
            <person name="Caler E."/>
            <person name="Hannick L.I."/>
            <person name="Bidwell S."/>
            <person name="Joardar V."/>
            <person name="Thiagarajan M."/>
            <person name="Amedeo P."/>
            <person name="Galinsky K.J."/>
            <person name="Schobel S."/>
            <person name="Inman J."/>
            <person name="Hostetler J."/>
            <person name="Miller J."/>
            <person name="Hammond M."/>
            <person name="Megy K."/>
            <person name="Lawson D."/>
            <person name="Kodira C."/>
            <person name="Sutton G."/>
            <person name="Meyer J."/>
            <person name="Hill C.A."/>
            <person name="Birren B."/>
            <person name="Nene V."/>
            <person name="Collins F."/>
            <person name="Alarcon-Chaidez F."/>
            <person name="Wikel S."/>
            <person name="Strausberg R."/>
        </authorList>
    </citation>
    <scope>NUCLEOTIDE SEQUENCE [LARGE SCALE GENOMIC DNA]</scope>
    <source>
        <strain evidence="3">Wikel</strain>
        <strain evidence="1">Wikel colony</strain>
    </source>
</reference>
<dbReference type="InParanoid" id="B7PJR9"/>
<dbReference type="EMBL" id="DS727897">
    <property type="protein sequence ID" value="EEC06841.1"/>
    <property type="molecule type" value="Genomic_DNA"/>
</dbReference>
<evidence type="ECO:0000313" key="3">
    <source>
        <dbReference type="Proteomes" id="UP000001555"/>
    </source>
</evidence>
<dbReference type="VEuPathDB" id="VectorBase:ISCI003912"/>
<dbReference type="Proteomes" id="UP000001555">
    <property type="component" value="Unassembled WGS sequence"/>
</dbReference>
<dbReference type="AlphaFoldDB" id="B7PJR9"/>
<evidence type="ECO:0000313" key="1">
    <source>
        <dbReference type="EMBL" id="EEC06841.1"/>
    </source>
</evidence>
<dbReference type="EMBL" id="ABJB010754363">
    <property type="status" value="NOT_ANNOTATED_CDS"/>
    <property type="molecule type" value="Genomic_DNA"/>
</dbReference>
<gene>
    <name evidence="1" type="ORF">IscW_ISCW003912</name>
</gene>
<proteinExistence type="predicted"/>